<gene>
    <name evidence="1" type="ORF">EWM59_23730</name>
</gene>
<evidence type="ECO:0000313" key="1">
    <source>
        <dbReference type="EMBL" id="RYU93100.1"/>
    </source>
</evidence>
<dbReference type="RefSeq" id="WP_130023740.1">
    <property type="nucleotide sequence ID" value="NZ_SEWF01000056.1"/>
</dbReference>
<dbReference type="EMBL" id="SEWF01000056">
    <property type="protein sequence ID" value="RYU93100.1"/>
    <property type="molecule type" value="Genomic_DNA"/>
</dbReference>
<sequence>MNFPLYVFRGFLRIRQEVNLLVLIGFFGISTIGNAQKTITFGKGNATNVTVSSSSNASNQTGIKTLMSSGYLPNKNSAARLLSQATLGTTYADIESVATLGVEKWIDQQFALPNSFNLTNYLQNLHQATTDSLRRTDPSRTIYNVAVSDWIFDVTWFQGHMTAPDILRWRVALALSEIFVTSRISTFENNPYALASYYDMLLENSFTNYRTLIEKITYHPSMAVYLTYMNNHATDNNNGKLSFPDENYAREIMQLFSIGLFKLNLDGTEMKDGTGKSIPTYDNNDIANLAKVFTGLSWGDSQYLGERYKDYWSYTKKLKFYAVDSSDYYIRPYRRPNNRIVNGHEVGPKTFLGQTIPQRPVAQGELDIKDALDILANHPNTGPFISRRLIQRLVMSNPSPAYIQRVATIFNNNGSGVRGDLKAVIKAILVDPEARDCCNNGNTEFAGALKEPFIRYTNLVKGLELTAQGGKYRNAMRRAYDKMGQLPLNSPSVFNFFSPDYIPDGPLKTAVKYAPEFQTLNSQTLTGYLNAINNWLIHNDAVEYFSYFGGETYKVQEDAKFDHTADYPLTRNDRLTQLLDKYNLILAHGRLSEATLNTIKKALLGMPLNITNGVINADDATRRIRIAIYLIMSSPDYMINK</sequence>
<dbReference type="OrthoDB" id="9772295at2"/>
<dbReference type="PANTHER" id="PTHR43737:SF1">
    <property type="entry name" value="DUF1501 DOMAIN-CONTAINING PROTEIN"/>
    <property type="match status" value="1"/>
</dbReference>
<name>A0A4V1ZCL7_9BACT</name>
<dbReference type="PANTHER" id="PTHR43737">
    <property type="entry name" value="BLL7424 PROTEIN"/>
    <property type="match status" value="1"/>
</dbReference>
<dbReference type="Pfam" id="PF08811">
    <property type="entry name" value="DUF1800"/>
    <property type="match status" value="1"/>
</dbReference>
<organism evidence="1 2">
    <name type="scientific">Emticicia agri</name>
    <dbReference type="NCBI Taxonomy" id="2492393"/>
    <lineage>
        <taxon>Bacteria</taxon>
        <taxon>Pseudomonadati</taxon>
        <taxon>Bacteroidota</taxon>
        <taxon>Cytophagia</taxon>
        <taxon>Cytophagales</taxon>
        <taxon>Leadbetterellaceae</taxon>
        <taxon>Emticicia</taxon>
    </lineage>
</organism>
<proteinExistence type="predicted"/>
<keyword evidence="2" id="KW-1185">Reference proteome</keyword>
<dbReference type="AlphaFoldDB" id="A0A4V1ZCL7"/>
<dbReference type="InterPro" id="IPR014917">
    <property type="entry name" value="DUF1800"/>
</dbReference>
<dbReference type="Proteomes" id="UP000293162">
    <property type="component" value="Unassembled WGS sequence"/>
</dbReference>
<evidence type="ECO:0000313" key="2">
    <source>
        <dbReference type="Proteomes" id="UP000293162"/>
    </source>
</evidence>
<reference evidence="1 2" key="1">
    <citation type="submission" date="2019-02" db="EMBL/GenBank/DDBJ databases">
        <title>Bacterial novel species Emticicia sp. 17J42-9 isolated from soil.</title>
        <authorList>
            <person name="Jung H.-Y."/>
        </authorList>
    </citation>
    <scope>NUCLEOTIDE SEQUENCE [LARGE SCALE GENOMIC DNA]</scope>
    <source>
        <strain evidence="1 2">17J42-9</strain>
    </source>
</reference>
<protein>
    <submittedName>
        <fullName evidence="1">DUF1800 domain-containing protein</fullName>
    </submittedName>
</protein>
<comment type="caution">
    <text evidence="1">The sequence shown here is derived from an EMBL/GenBank/DDBJ whole genome shotgun (WGS) entry which is preliminary data.</text>
</comment>
<accession>A0A4V1ZCL7</accession>